<name>A0A369A9S9_9FLAO</name>
<dbReference type="InterPro" id="IPR003439">
    <property type="entry name" value="ABC_transporter-like_ATP-bd"/>
</dbReference>
<keyword evidence="2" id="KW-0547">Nucleotide-binding</keyword>
<dbReference type="InterPro" id="IPR051782">
    <property type="entry name" value="ABC_Transporter_VariousFunc"/>
</dbReference>
<dbReference type="InterPro" id="IPR017871">
    <property type="entry name" value="ABC_transporter-like_CS"/>
</dbReference>
<dbReference type="Pfam" id="PF00005">
    <property type="entry name" value="ABC_tran"/>
    <property type="match status" value="1"/>
</dbReference>
<dbReference type="EMBL" id="QPJS01000001">
    <property type="protein sequence ID" value="RCX04847.1"/>
    <property type="molecule type" value="Genomic_DNA"/>
</dbReference>
<evidence type="ECO:0000313" key="6">
    <source>
        <dbReference type="Proteomes" id="UP000253517"/>
    </source>
</evidence>
<comment type="caution">
    <text evidence="5">The sequence shown here is derived from an EMBL/GenBank/DDBJ whole genome shotgun (WGS) entry which is preliminary data.</text>
</comment>
<dbReference type="InterPro" id="IPR003593">
    <property type="entry name" value="AAA+_ATPase"/>
</dbReference>
<dbReference type="PANTHER" id="PTHR42939:SF1">
    <property type="entry name" value="ABC TRANSPORTER ATP-BINDING PROTEIN ALBC-RELATED"/>
    <property type="match status" value="1"/>
</dbReference>
<evidence type="ECO:0000256" key="1">
    <source>
        <dbReference type="ARBA" id="ARBA00022448"/>
    </source>
</evidence>
<keyword evidence="1" id="KW-0813">Transport</keyword>
<accession>A0A369A9S9</accession>
<dbReference type="InterPro" id="IPR027417">
    <property type="entry name" value="P-loop_NTPase"/>
</dbReference>
<keyword evidence="6" id="KW-1185">Reference proteome</keyword>
<keyword evidence="3" id="KW-0067">ATP-binding</keyword>
<dbReference type="PROSITE" id="PS50893">
    <property type="entry name" value="ABC_TRANSPORTER_2"/>
    <property type="match status" value="1"/>
</dbReference>
<organism evidence="5 6">
    <name type="scientific">Schleiferia thermophila</name>
    <dbReference type="NCBI Taxonomy" id="884107"/>
    <lineage>
        <taxon>Bacteria</taxon>
        <taxon>Pseudomonadati</taxon>
        <taxon>Bacteroidota</taxon>
        <taxon>Flavobacteriia</taxon>
        <taxon>Flavobacteriales</taxon>
        <taxon>Schleiferiaceae</taxon>
        <taxon>Schleiferia</taxon>
    </lineage>
</organism>
<dbReference type="PANTHER" id="PTHR42939">
    <property type="entry name" value="ABC TRANSPORTER ATP-BINDING PROTEIN ALBC-RELATED"/>
    <property type="match status" value="1"/>
</dbReference>
<dbReference type="SMART" id="SM00382">
    <property type="entry name" value="AAA"/>
    <property type="match status" value="1"/>
</dbReference>
<sequence length="250" mass="28057">MLNLSQVSKSFKKGEYAVKELSFELDSGQTAGLIGPNGAGKSTTIKCIAGLLRLDTGSITIAGYDHTSIEAKRRMAYVPEMPEPYPLLTAWEHMQFIAQAYGLNNWKPRAEELFERFELTEHRNKLGRELSKGMRQKVSICTAFLHNPDFIMLDEPLIGLDPKAIREVKLLMAEEKQKGKTLLISTHILDTVERFADRLLIMRTGTLLWNGTPAELKTHFGNEVHTLEDIFFTLTQSSPVDEASMEGSAD</sequence>
<gene>
    <name evidence="5" type="ORF">DES35_101117</name>
</gene>
<dbReference type="Proteomes" id="UP000253517">
    <property type="component" value="Unassembled WGS sequence"/>
</dbReference>
<dbReference type="CDD" id="cd03230">
    <property type="entry name" value="ABC_DR_subfamily_A"/>
    <property type="match status" value="1"/>
</dbReference>
<reference evidence="5 6" key="1">
    <citation type="submission" date="2018-07" db="EMBL/GenBank/DDBJ databases">
        <title>Genomic Encyclopedia of Type Strains, Phase IV (KMG-IV): sequencing the most valuable type-strain genomes for metagenomic binning, comparative biology and taxonomic classification.</title>
        <authorList>
            <person name="Goeker M."/>
        </authorList>
    </citation>
    <scope>NUCLEOTIDE SEQUENCE [LARGE SCALE GENOMIC DNA]</scope>
    <source>
        <strain evidence="5 6">DSM 21410</strain>
    </source>
</reference>
<dbReference type="GO" id="GO:0005524">
    <property type="term" value="F:ATP binding"/>
    <property type="evidence" value="ECO:0007669"/>
    <property type="project" value="UniProtKB-KW"/>
</dbReference>
<dbReference type="GO" id="GO:0016887">
    <property type="term" value="F:ATP hydrolysis activity"/>
    <property type="evidence" value="ECO:0007669"/>
    <property type="project" value="InterPro"/>
</dbReference>
<protein>
    <submittedName>
        <fullName evidence="5">ABC-type multidrug transport system ATPase subunit</fullName>
    </submittedName>
</protein>
<evidence type="ECO:0000259" key="4">
    <source>
        <dbReference type="PROSITE" id="PS50893"/>
    </source>
</evidence>
<evidence type="ECO:0000256" key="2">
    <source>
        <dbReference type="ARBA" id="ARBA00022741"/>
    </source>
</evidence>
<dbReference type="PROSITE" id="PS00211">
    <property type="entry name" value="ABC_TRANSPORTER_1"/>
    <property type="match status" value="1"/>
</dbReference>
<evidence type="ECO:0000256" key="3">
    <source>
        <dbReference type="ARBA" id="ARBA00022840"/>
    </source>
</evidence>
<dbReference type="SUPFAM" id="SSF52540">
    <property type="entry name" value="P-loop containing nucleoside triphosphate hydrolases"/>
    <property type="match status" value="1"/>
</dbReference>
<dbReference type="AlphaFoldDB" id="A0A369A9S9"/>
<proteinExistence type="predicted"/>
<dbReference type="Gene3D" id="3.40.50.300">
    <property type="entry name" value="P-loop containing nucleotide triphosphate hydrolases"/>
    <property type="match status" value="1"/>
</dbReference>
<dbReference type="RefSeq" id="WP_051889450.1">
    <property type="nucleotide sequence ID" value="NZ_BHZF01000001.1"/>
</dbReference>
<evidence type="ECO:0000313" key="5">
    <source>
        <dbReference type="EMBL" id="RCX04847.1"/>
    </source>
</evidence>
<feature type="domain" description="ABC transporter" evidence="4">
    <location>
        <begin position="2"/>
        <end position="229"/>
    </location>
</feature>